<reference evidence="5" key="1">
    <citation type="journal article" date="2019" name="Int. J. Syst. Evol. Microbiol.">
        <title>The Global Catalogue of Microorganisms (GCM) 10K type strain sequencing project: providing services to taxonomists for standard genome sequencing and annotation.</title>
        <authorList>
            <consortium name="The Broad Institute Genomics Platform"/>
            <consortium name="The Broad Institute Genome Sequencing Center for Infectious Disease"/>
            <person name="Wu L."/>
            <person name="Ma J."/>
        </authorList>
    </citation>
    <scope>NUCLEOTIDE SEQUENCE [LARGE SCALE GENOMIC DNA]</scope>
    <source>
        <strain evidence="5">CCUG 62982</strain>
    </source>
</reference>
<dbReference type="SUPFAM" id="SSF53335">
    <property type="entry name" value="S-adenosyl-L-methionine-dependent methyltransferases"/>
    <property type="match status" value="1"/>
</dbReference>
<evidence type="ECO:0000256" key="1">
    <source>
        <dbReference type="ARBA" id="ARBA00022603"/>
    </source>
</evidence>
<evidence type="ECO:0000313" key="5">
    <source>
        <dbReference type="Proteomes" id="UP001596977"/>
    </source>
</evidence>
<dbReference type="EMBL" id="JBHTJG010000003">
    <property type="protein sequence ID" value="MFD0946417.1"/>
    <property type="molecule type" value="Genomic_DNA"/>
</dbReference>
<keyword evidence="1 4" id="KW-0489">Methyltransferase</keyword>
<evidence type="ECO:0000256" key="2">
    <source>
        <dbReference type="ARBA" id="ARBA00022679"/>
    </source>
</evidence>
<dbReference type="PANTHER" id="PTHR43861">
    <property type="entry name" value="TRANS-ACONITATE 2-METHYLTRANSFERASE-RELATED"/>
    <property type="match status" value="1"/>
</dbReference>
<dbReference type="Pfam" id="PF13649">
    <property type="entry name" value="Methyltransf_25"/>
    <property type="match status" value="1"/>
</dbReference>
<protein>
    <submittedName>
        <fullName evidence="4">Class I SAM-dependent DNA methyltransferase</fullName>
    </submittedName>
</protein>
<dbReference type="Gene3D" id="3.40.50.150">
    <property type="entry name" value="Vaccinia Virus protein VP39"/>
    <property type="match status" value="1"/>
</dbReference>
<dbReference type="InterPro" id="IPR029063">
    <property type="entry name" value="SAM-dependent_MTases_sf"/>
</dbReference>
<dbReference type="GO" id="GO:0008168">
    <property type="term" value="F:methyltransferase activity"/>
    <property type="evidence" value="ECO:0007669"/>
    <property type="project" value="UniProtKB-KW"/>
</dbReference>
<sequence>MPDRVAEHYDRHAHAFDEARRAGFAERNWLDRFLLAVPRGGHILDLGCGGGEPVSRYLIDSGRKLTGVDVSGRMIALARTRFPRQDWLHEDMRTVVPWHRFHGILAWDSLFHLPPDDQAAMIAKFGEWLEPHGVLLFTTGPAHGEGAGCQFGDALYHASLDPAAYRDLLRQAGLAVIAFAQEDAASGGHTVWLAHKER</sequence>
<dbReference type="CDD" id="cd02440">
    <property type="entry name" value="AdoMet_MTases"/>
    <property type="match status" value="1"/>
</dbReference>
<dbReference type="GO" id="GO:0032259">
    <property type="term" value="P:methylation"/>
    <property type="evidence" value="ECO:0007669"/>
    <property type="project" value="UniProtKB-KW"/>
</dbReference>
<dbReference type="RefSeq" id="WP_264943786.1">
    <property type="nucleotide sequence ID" value="NZ_JAPDRA010000003.1"/>
</dbReference>
<dbReference type="PANTHER" id="PTHR43861:SF1">
    <property type="entry name" value="TRANS-ACONITATE 2-METHYLTRANSFERASE"/>
    <property type="match status" value="1"/>
</dbReference>
<evidence type="ECO:0000313" key="4">
    <source>
        <dbReference type="EMBL" id="MFD0946417.1"/>
    </source>
</evidence>
<feature type="domain" description="Methyltransferase" evidence="3">
    <location>
        <begin position="43"/>
        <end position="133"/>
    </location>
</feature>
<keyword evidence="5" id="KW-1185">Reference proteome</keyword>
<proteinExistence type="predicted"/>
<name>A0ABW3HAE5_9SPHN</name>
<comment type="caution">
    <text evidence="4">The sequence shown here is derived from an EMBL/GenBank/DDBJ whole genome shotgun (WGS) entry which is preliminary data.</text>
</comment>
<gene>
    <name evidence="4" type="ORF">ACFQ1E_08720</name>
</gene>
<organism evidence="4 5">
    <name type="scientific">Sphingomonas canadensis</name>
    <dbReference type="NCBI Taxonomy" id="1219257"/>
    <lineage>
        <taxon>Bacteria</taxon>
        <taxon>Pseudomonadati</taxon>
        <taxon>Pseudomonadota</taxon>
        <taxon>Alphaproteobacteria</taxon>
        <taxon>Sphingomonadales</taxon>
        <taxon>Sphingomonadaceae</taxon>
        <taxon>Sphingomonas</taxon>
    </lineage>
</organism>
<accession>A0ABW3HAE5</accession>
<evidence type="ECO:0000259" key="3">
    <source>
        <dbReference type="Pfam" id="PF13649"/>
    </source>
</evidence>
<dbReference type="Proteomes" id="UP001596977">
    <property type="component" value="Unassembled WGS sequence"/>
</dbReference>
<dbReference type="InterPro" id="IPR041698">
    <property type="entry name" value="Methyltransf_25"/>
</dbReference>
<keyword evidence="2" id="KW-0808">Transferase</keyword>